<dbReference type="InterPro" id="IPR010239">
    <property type="entry name" value="CHP02001"/>
</dbReference>
<sequence length="255" mass="26641">MRTSFQALGAGLLLVSTAAFAEDAPPPDFTITGGATIASQYRFRGISQSDNKPVVQGTFTVAHSSGFYVSTWGSSATAGNSTVNIGGTEIDVYGGWTHGLGSSGVTIDVGGYGYIYPGASGLNYYEIYGSLAKTFGPVTAKAGVYFAPDQKNTVKSNTYVYGELSGTIPGTPVILHGHLGHTGGAFDYTKDYIDYTVGASVKWKALTFDLSLVGTNVKKSDARRAPFFDQTGTLNPGETYRAAKPVAVASVTASF</sequence>
<dbReference type="RefSeq" id="WP_380886846.1">
    <property type="nucleotide sequence ID" value="NZ_JBHUDY010000001.1"/>
</dbReference>
<dbReference type="Proteomes" id="UP001597115">
    <property type="component" value="Unassembled WGS sequence"/>
</dbReference>
<dbReference type="NCBIfam" id="TIGR02001">
    <property type="entry name" value="gcw_chp"/>
    <property type="match status" value="1"/>
</dbReference>
<dbReference type="EMBL" id="JBHUDY010000001">
    <property type="protein sequence ID" value="MFD1610812.1"/>
    <property type="molecule type" value="Genomic_DNA"/>
</dbReference>
<keyword evidence="3" id="KW-1185">Reference proteome</keyword>
<proteinExistence type="predicted"/>
<evidence type="ECO:0000313" key="3">
    <source>
        <dbReference type="Proteomes" id="UP001597115"/>
    </source>
</evidence>
<comment type="caution">
    <text evidence="2">The sequence shown here is derived from an EMBL/GenBank/DDBJ whole genome shotgun (WGS) entry which is preliminary data.</text>
</comment>
<protein>
    <submittedName>
        <fullName evidence="2">TorF family putative porin</fullName>
    </submittedName>
</protein>
<feature type="signal peptide" evidence="1">
    <location>
        <begin position="1"/>
        <end position="21"/>
    </location>
</feature>
<accession>A0ABW4HZU7</accession>
<keyword evidence="1" id="KW-0732">Signal</keyword>
<feature type="chain" id="PRO_5047423045" evidence="1">
    <location>
        <begin position="22"/>
        <end position="255"/>
    </location>
</feature>
<evidence type="ECO:0000313" key="2">
    <source>
        <dbReference type="EMBL" id="MFD1610812.1"/>
    </source>
</evidence>
<reference evidence="3" key="1">
    <citation type="journal article" date="2019" name="Int. J. Syst. Evol. Microbiol.">
        <title>The Global Catalogue of Microorganisms (GCM) 10K type strain sequencing project: providing services to taxonomists for standard genome sequencing and annotation.</title>
        <authorList>
            <consortium name="The Broad Institute Genomics Platform"/>
            <consortium name="The Broad Institute Genome Sequencing Center for Infectious Disease"/>
            <person name="Wu L."/>
            <person name="Ma J."/>
        </authorList>
    </citation>
    <scope>NUCLEOTIDE SEQUENCE [LARGE SCALE GENOMIC DNA]</scope>
    <source>
        <strain evidence="3">CGMCC 1.16275</strain>
    </source>
</reference>
<evidence type="ECO:0000256" key="1">
    <source>
        <dbReference type="SAM" id="SignalP"/>
    </source>
</evidence>
<gene>
    <name evidence="2" type="ORF">ACFSCW_03240</name>
</gene>
<name>A0ABW4HZU7_9SPHN</name>
<organism evidence="2 3">
    <name type="scientific">Sphingomonas tabacisoli</name>
    <dbReference type="NCBI Taxonomy" id="2249466"/>
    <lineage>
        <taxon>Bacteria</taxon>
        <taxon>Pseudomonadati</taxon>
        <taxon>Pseudomonadota</taxon>
        <taxon>Alphaproteobacteria</taxon>
        <taxon>Sphingomonadales</taxon>
        <taxon>Sphingomonadaceae</taxon>
        <taxon>Sphingomonas</taxon>
    </lineage>
</organism>
<dbReference type="Pfam" id="PF09694">
    <property type="entry name" value="Gcw_chp"/>
    <property type="match status" value="1"/>
</dbReference>